<dbReference type="OrthoDB" id="6174426at2"/>
<dbReference type="InterPro" id="IPR006015">
    <property type="entry name" value="Universal_stress_UspA"/>
</dbReference>
<dbReference type="PRINTS" id="PR01438">
    <property type="entry name" value="UNVRSLSTRESS"/>
</dbReference>
<dbReference type="SUPFAM" id="SSF52402">
    <property type="entry name" value="Adenine nucleotide alpha hydrolases-like"/>
    <property type="match status" value="1"/>
</dbReference>
<organism evidence="3 4">
    <name type="scientific">Arthrobacter livingstonensis</name>
    <dbReference type="NCBI Taxonomy" id="670078"/>
    <lineage>
        <taxon>Bacteria</taxon>
        <taxon>Bacillati</taxon>
        <taxon>Actinomycetota</taxon>
        <taxon>Actinomycetes</taxon>
        <taxon>Micrococcales</taxon>
        <taxon>Micrococcaceae</taxon>
        <taxon>Arthrobacter</taxon>
    </lineage>
</organism>
<name>A0A2V5L030_9MICC</name>
<protein>
    <submittedName>
        <fullName evidence="3">Universal stress protein</fullName>
    </submittedName>
</protein>
<dbReference type="PANTHER" id="PTHR46553:SF3">
    <property type="entry name" value="ADENINE NUCLEOTIDE ALPHA HYDROLASES-LIKE SUPERFAMILY PROTEIN"/>
    <property type="match status" value="1"/>
</dbReference>
<gene>
    <name evidence="3" type="ORF">CVV68_21650</name>
</gene>
<reference evidence="3 4" key="1">
    <citation type="submission" date="2018-05" db="EMBL/GenBank/DDBJ databases">
        <title>Genetic diversity of glacier-inhabiting Cryobacterium bacteria in China and description of Cryobacterium mengkeensis sp. nov. and Arthrobacter glacialis sp. nov.</title>
        <authorList>
            <person name="Liu Q."/>
            <person name="Xin Y.-H."/>
        </authorList>
    </citation>
    <scope>NUCLEOTIDE SEQUENCE [LARGE SCALE GENOMIC DNA]</scope>
    <source>
        <strain evidence="3 4">LI2</strain>
    </source>
</reference>
<evidence type="ECO:0000313" key="4">
    <source>
        <dbReference type="Proteomes" id="UP000247832"/>
    </source>
</evidence>
<sequence>MNPLHGERIVVGVDGSDGSLASVHWAVTEAGLRGAGVHLVMAWQQPQFYGAANDWMLGMDPSGDTGTILADAADTELTRLGTEVGAGQRAVITWEAVEGHPAEFLVHASQDAAMLVVGTRGHGGFVGALLGSVSQHVVAHARCPVVVIPDPGRRLSEGTP</sequence>
<evidence type="ECO:0000256" key="1">
    <source>
        <dbReference type="ARBA" id="ARBA00008791"/>
    </source>
</evidence>
<dbReference type="CDD" id="cd23659">
    <property type="entry name" value="USP_At3g01520-like"/>
    <property type="match status" value="1"/>
</dbReference>
<dbReference type="EMBL" id="QJVD01000047">
    <property type="protein sequence ID" value="PYI64551.1"/>
    <property type="molecule type" value="Genomic_DNA"/>
</dbReference>
<feature type="domain" description="UspA" evidence="2">
    <location>
        <begin position="7"/>
        <end position="149"/>
    </location>
</feature>
<comment type="caution">
    <text evidence="3">The sequence shown here is derived from an EMBL/GenBank/DDBJ whole genome shotgun (WGS) entry which is preliminary data.</text>
</comment>
<proteinExistence type="inferred from homology"/>
<dbReference type="PANTHER" id="PTHR46553">
    <property type="entry name" value="ADENINE NUCLEOTIDE ALPHA HYDROLASES-LIKE SUPERFAMILY PROTEIN"/>
    <property type="match status" value="1"/>
</dbReference>
<dbReference type="Proteomes" id="UP000247832">
    <property type="component" value="Unassembled WGS sequence"/>
</dbReference>
<comment type="similarity">
    <text evidence="1">Belongs to the universal stress protein A family.</text>
</comment>
<evidence type="ECO:0000259" key="2">
    <source>
        <dbReference type="Pfam" id="PF00582"/>
    </source>
</evidence>
<dbReference type="InterPro" id="IPR014729">
    <property type="entry name" value="Rossmann-like_a/b/a_fold"/>
</dbReference>
<dbReference type="InterPro" id="IPR006016">
    <property type="entry name" value="UspA"/>
</dbReference>
<evidence type="ECO:0000313" key="3">
    <source>
        <dbReference type="EMBL" id="PYI64551.1"/>
    </source>
</evidence>
<dbReference type="AlphaFoldDB" id="A0A2V5L030"/>
<accession>A0A2V5L030</accession>
<dbReference type="Gene3D" id="3.40.50.620">
    <property type="entry name" value="HUPs"/>
    <property type="match status" value="1"/>
</dbReference>
<keyword evidence="4" id="KW-1185">Reference proteome</keyword>
<dbReference type="Pfam" id="PF00582">
    <property type="entry name" value="Usp"/>
    <property type="match status" value="1"/>
</dbReference>